<evidence type="ECO:0000313" key="2">
    <source>
        <dbReference type="EMBL" id="ESW35477.1"/>
    </source>
</evidence>
<keyword evidence="1" id="KW-0812">Transmembrane</keyword>
<sequence length="184" mass="21727">MQQSCNHWNKGNHIYMHLLRLIKLQQNHVPLTSLRAPYIKMKHTSEHISKGNAVKNKSSTLTFMWRFNEICSVDKIQDGYAGEVEGRRFDLMKGIIVPIMRKIIDNERGINITRININMKIILIFILMVVATLVEAKRLRMATHDALTVWETDHNYMIVVFHNPIFNSGRWRFIFYSWFARVLL</sequence>
<dbReference type="EMBL" id="CM002288">
    <property type="protein sequence ID" value="ESW35477.1"/>
    <property type="molecule type" value="Genomic_DNA"/>
</dbReference>
<evidence type="ECO:0000256" key="1">
    <source>
        <dbReference type="SAM" id="Phobius"/>
    </source>
</evidence>
<dbReference type="Gramene" id="ESW35477">
    <property type="protein sequence ID" value="ESW35477"/>
    <property type="gene ID" value="PHAVU_001G237900g"/>
</dbReference>
<organism evidence="2 3">
    <name type="scientific">Phaseolus vulgaris</name>
    <name type="common">Kidney bean</name>
    <name type="synonym">French bean</name>
    <dbReference type="NCBI Taxonomy" id="3885"/>
    <lineage>
        <taxon>Eukaryota</taxon>
        <taxon>Viridiplantae</taxon>
        <taxon>Streptophyta</taxon>
        <taxon>Embryophyta</taxon>
        <taxon>Tracheophyta</taxon>
        <taxon>Spermatophyta</taxon>
        <taxon>Magnoliopsida</taxon>
        <taxon>eudicotyledons</taxon>
        <taxon>Gunneridae</taxon>
        <taxon>Pentapetalae</taxon>
        <taxon>rosids</taxon>
        <taxon>fabids</taxon>
        <taxon>Fabales</taxon>
        <taxon>Fabaceae</taxon>
        <taxon>Papilionoideae</taxon>
        <taxon>50 kb inversion clade</taxon>
        <taxon>NPAAA clade</taxon>
        <taxon>indigoferoid/millettioid clade</taxon>
        <taxon>Phaseoleae</taxon>
        <taxon>Phaseolus</taxon>
    </lineage>
</organism>
<feature type="transmembrane region" description="Helical" evidence="1">
    <location>
        <begin position="117"/>
        <end position="134"/>
    </location>
</feature>
<name>V7CZ77_PHAVU</name>
<dbReference type="Proteomes" id="UP000000226">
    <property type="component" value="Chromosome 1"/>
</dbReference>
<keyword evidence="3" id="KW-1185">Reference proteome</keyword>
<gene>
    <name evidence="2" type="ORF">PHAVU_001G237900g</name>
</gene>
<dbReference type="AlphaFoldDB" id="V7CZ77"/>
<keyword evidence="1" id="KW-0472">Membrane</keyword>
<accession>V7CZ77</accession>
<proteinExistence type="predicted"/>
<protein>
    <submittedName>
        <fullName evidence="2">Uncharacterized protein</fullName>
    </submittedName>
</protein>
<dbReference type="OrthoDB" id="8904098at2759"/>
<evidence type="ECO:0000313" key="3">
    <source>
        <dbReference type="Proteomes" id="UP000000226"/>
    </source>
</evidence>
<reference evidence="3" key="1">
    <citation type="journal article" date="2014" name="Nat. Genet.">
        <title>A reference genome for common bean and genome-wide analysis of dual domestications.</title>
        <authorList>
            <person name="Schmutz J."/>
            <person name="McClean P.E."/>
            <person name="Mamidi S."/>
            <person name="Wu G.A."/>
            <person name="Cannon S.B."/>
            <person name="Grimwood J."/>
            <person name="Jenkins J."/>
            <person name="Shu S."/>
            <person name="Song Q."/>
            <person name="Chavarro C."/>
            <person name="Torres-Torres M."/>
            <person name="Geffroy V."/>
            <person name="Moghaddam S.M."/>
            <person name="Gao D."/>
            <person name="Abernathy B."/>
            <person name="Barry K."/>
            <person name="Blair M."/>
            <person name="Brick M.A."/>
            <person name="Chovatia M."/>
            <person name="Gepts P."/>
            <person name="Goodstein D.M."/>
            <person name="Gonzales M."/>
            <person name="Hellsten U."/>
            <person name="Hyten D.L."/>
            <person name="Jia G."/>
            <person name="Kelly J.D."/>
            <person name="Kudrna D."/>
            <person name="Lee R."/>
            <person name="Richard M.M."/>
            <person name="Miklas P.N."/>
            <person name="Osorno J.M."/>
            <person name="Rodrigues J."/>
            <person name="Thareau V."/>
            <person name="Urrea C.A."/>
            <person name="Wang M."/>
            <person name="Yu Y."/>
            <person name="Zhang M."/>
            <person name="Wing R.A."/>
            <person name="Cregan P.B."/>
            <person name="Rokhsar D.S."/>
            <person name="Jackson S.A."/>
        </authorList>
    </citation>
    <scope>NUCLEOTIDE SEQUENCE [LARGE SCALE GENOMIC DNA]</scope>
    <source>
        <strain evidence="3">cv. G19833</strain>
    </source>
</reference>
<keyword evidence="1" id="KW-1133">Transmembrane helix</keyword>